<accession>A0A1U7HTG4</accession>
<evidence type="ECO:0000256" key="5">
    <source>
        <dbReference type="ARBA" id="ARBA00041564"/>
    </source>
</evidence>
<protein>
    <recommendedName>
        <fullName evidence="3">isochorismate synthase</fullName>
        <ecNumber evidence="3">5.4.4.2</ecNumber>
    </recommendedName>
    <alternativeName>
        <fullName evidence="5">Isochorismate mutase</fullName>
    </alternativeName>
</protein>
<keyword evidence="8" id="KW-1185">Reference proteome</keyword>
<evidence type="ECO:0000313" key="7">
    <source>
        <dbReference type="EMBL" id="OKH26876.1"/>
    </source>
</evidence>
<dbReference type="GO" id="GO:0008909">
    <property type="term" value="F:isochorismate synthase activity"/>
    <property type="evidence" value="ECO:0007669"/>
    <property type="project" value="UniProtKB-EC"/>
</dbReference>
<comment type="catalytic activity">
    <reaction evidence="1">
        <text>chorismate = isochorismate</text>
        <dbReference type="Rhea" id="RHEA:18985"/>
        <dbReference type="ChEBI" id="CHEBI:29748"/>
        <dbReference type="ChEBI" id="CHEBI:29780"/>
        <dbReference type="EC" id="5.4.4.2"/>
    </reaction>
</comment>
<comment type="similarity">
    <text evidence="2">Belongs to the isochorismate synthase family.</text>
</comment>
<evidence type="ECO:0000256" key="4">
    <source>
        <dbReference type="ARBA" id="ARBA00023235"/>
    </source>
</evidence>
<evidence type="ECO:0000256" key="2">
    <source>
        <dbReference type="ARBA" id="ARBA00005297"/>
    </source>
</evidence>
<proteinExistence type="inferred from homology"/>
<dbReference type="Proteomes" id="UP000186868">
    <property type="component" value="Unassembled WGS sequence"/>
</dbReference>
<evidence type="ECO:0000259" key="6">
    <source>
        <dbReference type="Pfam" id="PF00425"/>
    </source>
</evidence>
<dbReference type="InterPro" id="IPR015890">
    <property type="entry name" value="Chorismate_C"/>
</dbReference>
<dbReference type="SUPFAM" id="SSF56322">
    <property type="entry name" value="ADC synthase"/>
    <property type="match status" value="1"/>
</dbReference>
<name>A0A1U7HTG4_9CYAN</name>
<keyword evidence="4" id="KW-0413">Isomerase</keyword>
<evidence type="ECO:0000313" key="8">
    <source>
        <dbReference type="Proteomes" id="UP000186868"/>
    </source>
</evidence>
<dbReference type="PANTHER" id="PTHR42839">
    <property type="entry name" value="ISOCHORISMATE SYNTHASE ENTC"/>
    <property type="match status" value="1"/>
</dbReference>
<evidence type="ECO:0000256" key="1">
    <source>
        <dbReference type="ARBA" id="ARBA00000799"/>
    </source>
</evidence>
<dbReference type="AlphaFoldDB" id="A0A1U7HTG4"/>
<dbReference type="Pfam" id="PF00425">
    <property type="entry name" value="Chorismate_bind"/>
    <property type="match status" value="1"/>
</dbReference>
<feature type="domain" description="Chorismate-utilising enzyme C-terminal" evidence="6">
    <location>
        <begin position="218"/>
        <end position="470"/>
    </location>
</feature>
<gene>
    <name evidence="7" type="ORF">NIES593_02245</name>
</gene>
<dbReference type="OrthoDB" id="9803598at2"/>
<sequence>MSAAVPVIPFRASHLSTNERELQQFLLGLQEKSPRKYKTQIVSFSLQLDPIDPLSVLAAIARSDRTHFYWENAAREEAILGFEVAKSFSINSGDRFAKSQKFIEECLDRTVRIGDLCLPGSGPYLFCSFTFFESQQNDPSPFPRATVILPSYQIVRQKQNCTLVINLAIDCDTELQDLLRAIQNKIKAFIQSANNLAPNRSSDRNQVIKQEVTFQSLENFRSSVASALKSIQEKQFSKIVLAHALDVTSDAPFQVVESLNNLRQTYPDCYVFSLANGRGHHFIGASPERLLSVRDGELITDALAGSAPRGKNAIEDDRFAKKLLRSEKEKREHKAVTEFIAERLSQLGLKPQRSPLKLLKLSNIQHLWTPIYAKLPSNIHPLEIVAKLHPTPAVAGVPTEIACEQIRQYESFNRGLYAAPIGWINYQGNGEFIVGIRSASIEKKRARLYAGAGIVSGSDPDKEMAEIQLKFQALLKALL</sequence>
<dbReference type="STRING" id="1921803.NIES593_02245"/>
<evidence type="ECO:0000256" key="3">
    <source>
        <dbReference type="ARBA" id="ARBA00012824"/>
    </source>
</evidence>
<dbReference type="PANTHER" id="PTHR42839:SF2">
    <property type="entry name" value="ISOCHORISMATE SYNTHASE ENTC"/>
    <property type="match status" value="1"/>
</dbReference>
<dbReference type="EMBL" id="MRCB01000001">
    <property type="protein sequence ID" value="OKH26876.1"/>
    <property type="molecule type" value="Genomic_DNA"/>
</dbReference>
<dbReference type="RefSeq" id="WP_073598005.1">
    <property type="nucleotide sequence ID" value="NZ_MRCB01000001.1"/>
</dbReference>
<comment type="caution">
    <text evidence="7">The sequence shown here is derived from an EMBL/GenBank/DDBJ whole genome shotgun (WGS) entry which is preliminary data.</text>
</comment>
<dbReference type="Gene3D" id="3.60.120.10">
    <property type="entry name" value="Anthranilate synthase"/>
    <property type="match status" value="1"/>
</dbReference>
<dbReference type="InterPro" id="IPR005801">
    <property type="entry name" value="ADC_synthase"/>
</dbReference>
<organism evidence="7 8">
    <name type="scientific">Hydrococcus rivularis NIES-593</name>
    <dbReference type="NCBI Taxonomy" id="1921803"/>
    <lineage>
        <taxon>Bacteria</taxon>
        <taxon>Bacillati</taxon>
        <taxon>Cyanobacteriota</taxon>
        <taxon>Cyanophyceae</taxon>
        <taxon>Pleurocapsales</taxon>
        <taxon>Hydrococcaceae</taxon>
        <taxon>Hydrococcus</taxon>
    </lineage>
</organism>
<dbReference type="InterPro" id="IPR004561">
    <property type="entry name" value="IsoChor_synthase"/>
</dbReference>
<dbReference type="EC" id="5.4.4.2" evidence="3"/>
<reference evidence="7 8" key="1">
    <citation type="submission" date="2016-11" db="EMBL/GenBank/DDBJ databases">
        <title>Draft Genome Sequences of Nine Cyanobacterial Strains from Diverse Habitats.</title>
        <authorList>
            <person name="Zhu T."/>
            <person name="Hou S."/>
            <person name="Lu X."/>
            <person name="Hess W.R."/>
        </authorList>
    </citation>
    <scope>NUCLEOTIDE SEQUENCE [LARGE SCALE GENOMIC DNA]</scope>
    <source>
        <strain evidence="7 8">NIES-593</strain>
    </source>
</reference>
<dbReference type="NCBIfam" id="TIGR00543">
    <property type="entry name" value="isochor_syn"/>
    <property type="match status" value="1"/>
</dbReference>